<dbReference type="SUPFAM" id="SSF52091">
    <property type="entry name" value="SpoIIaa-like"/>
    <property type="match status" value="1"/>
</dbReference>
<dbReference type="Proteomes" id="UP001198893">
    <property type="component" value="Unassembled WGS sequence"/>
</dbReference>
<evidence type="ECO:0000256" key="1">
    <source>
        <dbReference type="ARBA" id="ARBA00009013"/>
    </source>
</evidence>
<reference evidence="5 7" key="1">
    <citation type="journal article" date="2021" name="ISME Commun">
        <title>Automated analysis of genomic sequences facilitates high-throughput and comprehensive description of bacteria.</title>
        <authorList>
            <person name="Hitch T.C.A."/>
        </authorList>
    </citation>
    <scope>NUCLEOTIDE SEQUENCE [LARGE SCALE GENOMIC DNA]</scope>
    <source>
        <strain evidence="5 7">Sanger_19</strain>
    </source>
</reference>
<dbReference type="GO" id="GO:0043856">
    <property type="term" value="F:anti-sigma factor antagonist activity"/>
    <property type="evidence" value="ECO:0007669"/>
    <property type="project" value="InterPro"/>
</dbReference>
<dbReference type="AlphaFoldDB" id="A0AAW4WC83"/>
<comment type="similarity">
    <text evidence="1 2">Belongs to the anti-sigma-factor antagonist family.</text>
</comment>
<dbReference type="NCBIfam" id="TIGR00377">
    <property type="entry name" value="ant_ant_sig"/>
    <property type="match status" value="1"/>
</dbReference>
<dbReference type="EMBL" id="JAJEQW010000009">
    <property type="protein sequence ID" value="MCC2242405.1"/>
    <property type="molecule type" value="Genomic_DNA"/>
</dbReference>
<gene>
    <name evidence="4" type="ORF">LKD47_08870</name>
    <name evidence="5" type="ORF">OCV43_01890</name>
</gene>
<evidence type="ECO:0000313" key="5">
    <source>
        <dbReference type="EMBL" id="MCU6716026.1"/>
    </source>
</evidence>
<dbReference type="CDD" id="cd07043">
    <property type="entry name" value="STAS_anti-anti-sigma_factors"/>
    <property type="match status" value="1"/>
</dbReference>
<protein>
    <recommendedName>
        <fullName evidence="2">Anti-sigma factor antagonist</fullName>
    </recommendedName>
</protein>
<name>A0AAW4WC83_9FIRM</name>
<dbReference type="InterPro" id="IPR036513">
    <property type="entry name" value="STAS_dom_sf"/>
</dbReference>
<dbReference type="PANTHER" id="PTHR33495">
    <property type="entry name" value="ANTI-SIGMA FACTOR ANTAGONIST TM_1081-RELATED-RELATED"/>
    <property type="match status" value="1"/>
</dbReference>
<evidence type="ECO:0000313" key="4">
    <source>
        <dbReference type="EMBL" id="MCC2242405.1"/>
    </source>
</evidence>
<dbReference type="PANTHER" id="PTHR33495:SF2">
    <property type="entry name" value="ANTI-SIGMA FACTOR ANTAGONIST TM_1081-RELATED"/>
    <property type="match status" value="1"/>
</dbReference>
<dbReference type="Gene3D" id="3.30.750.24">
    <property type="entry name" value="STAS domain"/>
    <property type="match status" value="1"/>
</dbReference>
<feature type="domain" description="STAS" evidence="3">
    <location>
        <begin position="1"/>
        <end position="106"/>
    </location>
</feature>
<accession>A0AAW4WC83</accession>
<proteinExistence type="inferred from homology"/>
<reference evidence="5" key="3">
    <citation type="submission" date="2022-09" db="EMBL/GenBank/DDBJ databases">
        <authorList>
            <person name="Hitch T.C.A."/>
        </authorList>
    </citation>
    <scope>NUCLEOTIDE SEQUENCE</scope>
    <source>
        <strain evidence="5">Sanger_19</strain>
    </source>
</reference>
<evidence type="ECO:0000256" key="2">
    <source>
        <dbReference type="RuleBase" id="RU003749"/>
    </source>
</evidence>
<reference evidence="4" key="2">
    <citation type="submission" date="2021-10" db="EMBL/GenBank/DDBJ databases">
        <title>Anaerobic single-cell dispensing facilitates the cultivation of human gut bacteria.</title>
        <authorList>
            <person name="Afrizal A."/>
        </authorList>
    </citation>
    <scope>NUCLEOTIDE SEQUENCE</scope>
    <source>
        <strain evidence="4">CLA-AA-H204</strain>
    </source>
</reference>
<organism evidence="4 6">
    <name type="scientific">Roseburia amylophila</name>
    <dbReference type="NCBI Taxonomy" id="2981794"/>
    <lineage>
        <taxon>Bacteria</taxon>
        <taxon>Bacillati</taxon>
        <taxon>Bacillota</taxon>
        <taxon>Clostridia</taxon>
        <taxon>Lachnospirales</taxon>
        <taxon>Lachnospiraceae</taxon>
        <taxon>Roseburia</taxon>
    </lineage>
</organism>
<dbReference type="InterPro" id="IPR002645">
    <property type="entry name" value="STAS_dom"/>
</dbReference>
<evidence type="ECO:0000313" key="6">
    <source>
        <dbReference type="Proteomes" id="UP001198893"/>
    </source>
</evidence>
<evidence type="ECO:0000313" key="7">
    <source>
        <dbReference type="Proteomes" id="UP001209666"/>
    </source>
</evidence>
<dbReference type="EMBL" id="JAOQKI010000002">
    <property type="protein sequence ID" value="MCU6716026.1"/>
    <property type="molecule type" value="Genomic_DNA"/>
</dbReference>
<dbReference type="Proteomes" id="UP001209666">
    <property type="component" value="Unassembled WGS sequence"/>
</dbReference>
<keyword evidence="7" id="KW-1185">Reference proteome</keyword>
<sequence>MEFKYELENGCLTIRVPKELDHHCATQLRAEADLLIDSYRVNKLVFDFAGTEFMDSSGIGVVIGRCRNMNYSGGKVVAENMNERIRKIFVVSGLHKLVQMKEGEKK</sequence>
<dbReference type="Pfam" id="PF01740">
    <property type="entry name" value="STAS"/>
    <property type="match status" value="1"/>
</dbReference>
<comment type="caution">
    <text evidence="4">The sequence shown here is derived from an EMBL/GenBank/DDBJ whole genome shotgun (WGS) entry which is preliminary data.</text>
</comment>
<evidence type="ECO:0000259" key="3">
    <source>
        <dbReference type="PROSITE" id="PS50801"/>
    </source>
</evidence>
<dbReference type="PROSITE" id="PS50801">
    <property type="entry name" value="STAS"/>
    <property type="match status" value="1"/>
</dbReference>
<dbReference type="InterPro" id="IPR003658">
    <property type="entry name" value="Anti-sigma_ant"/>
</dbReference>
<dbReference type="RefSeq" id="WP_022244425.1">
    <property type="nucleotide sequence ID" value="NZ_JAJEQW010000009.1"/>
</dbReference>